<evidence type="ECO:0000313" key="2">
    <source>
        <dbReference type="EMBL" id="KAJ1159607.1"/>
    </source>
</evidence>
<feature type="compositionally biased region" description="Basic and acidic residues" evidence="1">
    <location>
        <begin position="9"/>
        <end position="21"/>
    </location>
</feature>
<accession>A0AAV7S6M8</accession>
<comment type="caution">
    <text evidence="2">The sequence shown here is derived from an EMBL/GenBank/DDBJ whole genome shotgun (WGS) entry which is preliminary data.</text>
</comment>
<dbReference type="AlphaFoldDB" id="A0AAV7S6M8"/>
<evidence type="ECO:0000256" key="1">
    <source>
        <dbReference type="SAM" id="MobiDB-lite"/>
    </source>
</evidence>
<organism evidence="2 3">
    <name type="scientific">Pleurodeles waltl</name>
    <name type="common">Iberian ribbed newt</name>
    <dbReference type="NCBI Taxonomy" id="8319"/>
    <lineage>
        <taxon>Eukaryota</taxon>
        <taxon>Metazoa</taxon>
        <taxon>Chordata</taxon>
        <taxon>Craniata</taxon>
        <taxon>Vertebrata</taxon>
        <taxon>Euteleostomi</taxon>
        <taxon>Amphibia</taxon>
        <taxon>Batrachia</taxon>
        <taxon>Caudata</taxon>
        <taxon>Salamandroidea</taxon>
        <taxon>Salamandridae</taxon>
        <taxon>Pleurodelinae</taxon>
        <taxon>Pleurodeles</taxon>
    </lineage>
</organism>
<feature type="region of interest" description="Disordered" evidence="1">
    <location>
        <begin position="43"/>
        <end position="68"/>
    </location>
</feature>
<proteinExistence type="predicted"/>
<dbReference type="EMBL" id="JANPWB010000008">
    <property type="protein sequence ID" value="KAJ1159607.1"/>
    <property type="molecule type" value="Genomic_DNA"/>
</dbReference>
<evidence type="ECO:0000313" key="3">
    <source>
        <dbReference type="Proteomes" id="UP001066276"/>
    </source>
</evidence>
<dbReference type="Proteomes" id="UP001066276">
    <property type="component" value="Chromosome 4_2"/>
</dbReference>
<reference evidence="2" key="1">
    <citation type="journal article" date="2022" name="bioRxiv">
        <title>Sequencing and chromosome-scale assembly of the giantPleurodeles waltlgenome.</title>
        <authorList>
            <person name="Brown T."/>
            <person name="Elewa A."/>
            <person name="Iarovenko S."/>
            <person name="Subramanian E."/>
            <person name="Araus A.J."/>
            <person name="Petzold A."/>
            <person name="Susuki M."/>
            <person name="Suzuki K.-i.T."/>
            <person name="Hayashi T."/>
            <person name="Toyoda A."/>
            <person name="Oliveira C."/>
            <person name="Osipova E."/>
            <person name="Leigh N.D."/>
            <person name="Simon A."/>
            <person name="Yun M.H."/>
        </authorList>
    </citation>
    <scope>NUCLEOTIDE SEQUENCE</scope>
    <source>
        <strain evidence="2">20211129_DDA</strain>
        <tissue evidence="2">Liver</tissue>
    </source>
</reference>
<feature type="compositionally biased region" description="Basic and acidic residues" evidence="1">
    <location>
        <begin position="55"/>
        <end position="68"/>
    </location>
</feature>
<name>A0AAV7S6M8_PLEWA</name>
<sequence>MGCRRAGRVRPEKSARRDRLYGHRLAPASGGITLRLQAFTLKPRTEGVEPASAPTDRRDTSLNRSPDD</sequence>
<protein>
    <submittedName>
        <fullName evidence="2">Uncharacterized protein</fullName>
    </submittedName>
</protein>
<gene>
    <name evidence="2" type="ORF">NDU88_000114</name>
</gene>
<keyword evidence="3" id="KW-1185">Reference proteome</keyword>
<feature type="region of interest" description="Disordered" evidence="1">
    <location>
        <begin position="1"/>
        <end position="22"/>
    </location>
</feature>